<dbReference type="EMBL" id="QJHL01000001">
    <property type="protein sequence ID" value="PXY46828.1"/>
    <property type="molecule type" value="Genomic_DNA"/>
</dbReference>
<dbReference type="GO" id="GO:0005975">
    <property type="term" value="P:carbohydrate metabolic process"/>
    <property type="evidence" value="ECO:0007669"/>
    <property type="project" value="UniProtKB-ARBA"/>
</dbReference>
<dbReference type="GO" id="GO:0004553">
    <property type="term" value="F:hydrolase activity, hydrolyzing O-glycosyl compounds"/>
    <property type="evidence" value="ECO:0007669"/>
    <property type="project" value="UniProtKB-ARBA"/>
</dbReference>
<organism evidence="1 2">
    <name type="scientific">Flavobacterium hydrophilum</name>
    <dbReference type="NCBI Taxonomy" id="2211445"/>
    <lineage>
        <taxon>Bacteria</taxon>
        <taxon>Pseudomonadati</taxon>
        <taxon>Bacteroidota</taxon>
        <taxon>Flavobacteriia</taxon>
        <taxon>Flavobacteriales</taxon>
        <taxon>Flavobacteriaceae</taxon>
        <taxon>Flavobacterium</taxon>
    </lineage>
</organism>
<comment type="caution">
    <text evidence="1">The sequence shown here is derived from an EMBL/GenBank/DDBJ whole genome shotgun (WGS) entry which is preliminary data.</text>
</comment>
<dbReference type="Gene3D" id="2.60.120.200">
    <property type="match status" value="1"/>
</dbReference>
<evidence type="ECO:0000313" key="2">
    <source>
        <dbReference type="Proteomes" id="UP000247681"/>
    </source>
</evidence>
<dbReference type="RefSeq" id="WP_110345834.1">
    <property type="nucleotide sequence ID" value="NZ_QJHL01000001.1"/>
</dbReference>
<keyword evidence="2" id="KW-1185">Reference proteome</keyword>
<dbReference type="AlphaFoldDB" id="A0A2V4C656"/>
<proteinExistence type="predicted"/>
<gene>
    <name evidence="1" type="ORF">DMB68_06645</name>
</gene>
<dbReference type="SUPFAM" id="SSF49899">
    <property type="entry name" value="Concanavalin A-like lectins/glucanases"/>
    <property type="match status" value="1"/>
</dbReference>
<sequence>MKKILLTLIIVISADIYAQIPIQEFNFNGTLHNTENTISFTGTENYVADRMGNEKSAQRLTNKALEAVIDNLPQNDAPRTVTIWVKMNDISSPNYIWGYGSAYNAQYFGLLQQATTTPNSDLSLAGWGASNDLIVNIPLSKDKWYQYSVVFDGSISKTYRNGELLKYIKGMSRDTQGTIFRLGEINTTIGINADFDDLKIYNVALSDQEISELYNASKQPVNVADSKENTVTKKETEKTNSETVASITKSTALNPKKVEIFSQGQKVLSNNTQEININQLPEGTYLLKITNLPTKKITSK</sequence>
<protein>
    <recommendedName>
        <fullName evidence="3">LamG-like jellyroll fold domain-containing protein</fullName>
    </recommendedName>
</protein>
<evidence type="ECO:0000313" key="1">
    <source>
        <dbReference type="EMBL" id="PXY46828.1"/>
    </source>
</evidence>
<accession>A0A2V4C656</accession>
<dbReference type="Pfam" id="PF13385">
    <property type="entry name" value="Laminin_G_3"/>
    <property type="match status" value="1"/>
</dbReference>
<name>A0A2V4C656_9FLAO</name>
<dbReference type="OrthoDB" id="1281073at2"/>
<evidence type="ECO:0008006" key="3">
    <source>
        <dbReference type="Google" id="ProtNLM"/>
    </source>
</evidence>
<dbReference type="InterPro" id="IPR013320">
    <property type="entry name" value="ConA-like_dom_sf"/>
</dbReference>
<dbReference type="Proteomes" id="UP000247681">
    <property type="component" value="Unassembled WGS sequence"/>
</dbReference>
<reference evidence="1 2" key="1">
    <citation type="submission" date="2018-05" db="EMBL/GenBank/DDBJ databases">
        <title>Flavobacterium sp. strain IMCC34758, incomplete genome.</title>
        <authorList>
            <person name="Joung Y."/>
        </authorList>
    </citation>
    <scope>NUCLEOTIDE SEQUENCE [LARGE SCALE GENOMIC DNA]</scope>
    <source>
        <strain evidence="1 2">IMCC34758</strain>
    </source>
</reference>